<dbReference type="InterPro" id="IPR051681">
    <property type="entry name" value="Ser/Thr_Kinases-Pseudokinases"/>
</dbReference>
<dbReference type="PROSITE" id="PS50011">
    <property type="entry name" value="PROTEIN_KINASE_DOM"/>
    <property type="match status" value="2"/>
</dbReference>
<keyword evidence="2" id="KW-0418">Kinase</keyword>
<organism evidence="2 3">
    <name type="scientific">Schizopora paradoxa</name>
    <dbReference type="NCBI Taxonomy" id="27342"/>
    <lineage>
        <taxon>Eukaryota</taxon>
        <taxon>Fungi</taxon>
        <taxon>Dikarya</taxon>
        <taxon>Basidiomycota</taxon>
        <taxon>Agaricomycotina</taxon>
        <taxon>Agaricomycetes</taxon>
        <taxon>Hymenochaetales</taxon>
        <taxon>Schizoporaceae</taxon>
        <taxon>Schizopora</taxon>
    </lineage>
</organism>
<feature type="domain" description="Protein kinase" evidence="1">
    <location>
        <begin position="341"/>
        <end position="612"/>
    </location>
</feature>
<name>A0A0H2RQJ0_9AGAM</name>
<dbReference type="SUPFAM" id="SSF56112">
    <property type="entry name" value="Protein kinase-like (PK-like)"/>
    <property type="match status" value="2"/>
</dbReference>
<proteinExistence type="predicted"/>
<reference evidence="2 3" key="1">
    <citation type="submission" date="2015-04" db="EMBL/GenBank/DDBJ databases">
        <title>Complete genome sequence of Schizopora paradoxa KUC8140, a cosmopolitan wood degrader in East Asia.</title>
        <authorList>
            <consortium name="DOE Joint Genome Institute"/>
            <person name="Min B."/>
            <person name="Park H."/>
            <person name="Jang Y."/>
            <person name="Kim J.-J."/>
            <person name="Kim K.H."/>
            <person name="Pangilinan J."/>
            <person name="Lipzen A."/>
            <person name="Riley R."/>
            <person name="Grigoriev I.V."/>
            <person name="Spatafora J.W."/>
            <person name="Choi I.-G."/>
        </authorList>
    </citation>
    <scope>NUCLEOTIDE SEQUENCE [LARGE SCALE GENOMIC DNA]</scope>
    <source>
        <strain evidence="2 3">KUC8140</strain>
    </source>
</reference>
<dbReference type="InParanoid" id="A0A0H2RQJ0"/>
<dbReference type="OrthoDB" id="4062651at2759"/>
<dbReference type="InterPro" id="IPR011009">
    <property type="entry name" value="Kinase-like_dom_sf"/>
</dbReference>
<dbReference type="SMART" id="SM00220">
    <property type="entry name" value="S_TKc"/>
    <property type="match status" value="2"/>
</dbReference>
<evidence type="ECO:0000313" key="2">
    <source>
        <dbReference type="EMBL" id="KLO13882.1"/>
    </source>
</evidence>
<dbReference type="GO" id="GO:0004674">
    <property type="term" value="F:protein serine/threonine kinase activity"/>
    <property type="evidence" value="ECO:0007669"/>
    <property type="project" value="TreeGrafter"/>
</dbReference>
<protein>
    <submittedName>
        <fullName evidence="2">Kinase-like protein</fullName>
    </submittedName>
</protein>
<gene>
    <name evidence="2" type="ORF">SCHPADRAFT_939992</name>
</gene>
<accession>A0A0H2RQJ0</accession>
<dbReference type="Gene3D" id="1.10.510.10">
    <property type="entry name" value="Transferase(Phosphotransferase) domain 1"/>
    <property type="match status" value="2"/>
</dbReference>
<keyword evidence="3" id="KW-1185">Reference proteome</keyword>
<dbReference type="EMBL" id="KQ085952">
    <property type="protein sequence ID" value="KLO13882.1"/>
    <property type="molecule type" value="Genomic_DNA"/>
</dbReference>
<dbReference type="Proteomes" id="UP000053477">
    <property type="component" value="Unassembled WGS sequence"/>
</dbReference>
<dbReference type="InterPro" id="IPR008271">
    <property type="entry name" value="Ser/Thr_kinase_AS"/>
</dbReference>
<dbReference type="Pfam" id="PF00069">
    <property type="entry name" value="Pkinase"/>
    <property type="match status" value="2"/>
</dbReference>
<dbReference type="PANTHER" id="PTHR44329">
    <property type="entry name" value="SERINE/THREONINE-PROTEIN KINASE TNNI3K-RELATED"/>
    <property type="match status" value="1"/>
</dbReference>
<dbReference type="AlphaFoldDB" id="A0A0H2RQJ0"/>
<feature type="domain" description="Protein kinase" evidence="1">
    <location>
        <begin position="21"/>
        <end position="298"/>
    </location>
</feature>
<dbReference type="InterPro" id="IPR000719">
    <property type="entry name" value="Prot_kinase_dom"/>
</dbReference>
<dbReference type="STRING" id="27342.A0A0H2RQJ0"/>
<dbReference type="PROSITE" id="PS00108">
    <property type="entry name" value="PROTEIN_KINASE_ST"/>
    <property type="match status" value="1"/>
</dbReference>
<evidence type="ECO:0000259" key="1">
    <source>
        <dbReference type="PROSITE" id="PS50011"/>
    </source>
</evidence>
<keyword evidence="2" id="KW-0808">Transferase</keyword>
<dbReference type="GO" id="GO:0005524">
    <property type="term" value="F:ATP binding"/>
    <property type="evidence" value="ECO:0007669"/>
    <property type="project" value="InterPro"/>
</dbReference>
<evidence type="ECO:0000313" key="3">
    <source>
        <dbReference type="Proteomes" id="UP000053477"/>
    </source>
</evidence>
<dbReference type="PANTHER" id="PTHR44329:SF214">
    <property type="entry name" value="PROTEIN KINASE DOMAIN-CONTAINING PROTEIN"/>
    <property type="match status" value="1"/>
</dbReference>
<sequence length="627" mass="71177">MDQLEKILFEIAHLNLDGQILKQANVTKIGSTSDVYRAWSSKHMKFVAVKQIREFISEDASFAKRLATEIKVWASLEHENVLPLLGFFTAGDKRMPNIVSEWMEDGTMTDYMKTFPRCSLETQRMLFGIASGLAYLHDCGVVHADLKTPNVLISEIKTPLLTDFGLSTMMEQFQSTENSIAMNSSTANMRGTVRWMAREFFIISSDPQFAVHKHDTATDVWAYGMLVYEMLTWKVPYAEKVNDVVAMFAIANGELPVKPSEFCEAELFQKLWDLCKLCWKERTSRPTATELVKLTSFATIPEENFDLPSLAPGNVALNSMEPLTNIFLTLSHLNLEGQIIRKQRIKKQHGGTSIISTAWSSKHDRMVVVRCIPVCMRGDRDAMNLANEIDIRAKLVHECVLPLLGYFFCEEEKTLGLVFESMEYMSLNDYMMKFPRGGIETWNMLSQIASGLEYLHAQGVIIANLKGYNILISPSGKPLIADSDLSAALLQTAKCCASRATTGAVRWMAVELLDWEFRGEQVVHTKETDVWAFGMVIYELLSGTFPYHQYESDFQVIPLIIKGKLPLKPTNERRFKHFDTMWRMCTACWERNPTDRPTAAGLRFALAQDPTSELGKLIRIFTKFTFV</sequence>